<proteinExistence type="predicted"/>
<keyword evidence="3" id="KW-1133">Transmembrane helix</keyword>
<protein>
    <submittedName>
        <fullName evidence="7">Energy transducer TonB</fullName>
    </submittedName>
</protein>
<dbReference type="OrthoDB" id="7390536at2"/>
<reference evidence="7 8" key="1">
    <citation type="submission" date="2019-04" db="EMBL/GenBank/DDBJ databases">
        <authorList>
            <person name="Yang Y."/>
            <person name="Wei D."/>
        </authorList>
    </citation>
    <scope>NUCLEOTIDE SEQUENCE [LARGE SCALE GENOMIC DNA]</scope>
    <source>
        <strain evidence="7 8">L-1-4w-11</strain>
    </source>
</reference>
<evidence type="ECO:0000256" key="2">
    <source>
        <dbReference type="ARBA" id="ARBA00022692"/>
    </source>
</evidence>
<feature type="compositionally biased region" description="Pro residues" evidence="5">
    <location>
        <begin position="52"/>
        <end position="61"/>
    </location>
</feature>
<evidence type="ECO:0000256" key="4">
    <source>
        <dbReference type="ARBA" id="ARBA00023136"/>
    </source>
</evidence>
<feature type="region of interest" description="Disordered" evidence="5">
    <location>
        <begin position="108"/>
        <end position="153"/>
    </location>
</feature>
<name>A0A4V5PWU3_9SPHN</name>
<gene>
    <name evidence="7" type="ORF">FBR43_00545</name>
</gene>
<dbReference type="Pfam" id="PF03544">
    <property type="entry name" value="TonB_C"/>
    <property type="match status" value="1"/>
</dbReference>
<evidence type="ECO:0000256" key="5">
    <source>
        <dbReference type="SAM" id="MobiDB-lite"/>
    </source>
</evidence>
<evidence type="ECO:0000259" key="6">
    <source>
        <dbReference type="PROSITE" id="PS52015"/>
    </source>
</evidence>
<accession>A0A4V5PWU3</accession>
<evidence type="ECO:0000313" key="7">
    <source>
        <dbReference type="EMBL" id="TKD52878.1"/>
    </source>
</evidence>
<dbReference type="GO" id="GO:0016020">
    <property type="term" value="C:membrane"/>
    <property type="evidence" value="ECO:0007669"/>
    <property type="project" value="UniProtKB-SubCell"/>
</dbReference>
<evidence type="ECO:0000256" key="1">
    <source>
        <dbReference type="ARBA" id="ARBA00004167"/>
    </source>
</evidence>
<dbReference type="EMBL" id="SWKR01000001">
    <property type="protein sequence ID" value="TKD52878.1"/>
    <property type="molecule type" value="Genomic_DNA"/>
</dbReference>
<keyword evidence="8" id="KW-1185">Reference proteome</keyword>
<evidence type="ECO:0000313" key="8">
    <source>
        <dbReference type="Proteomes" id="UP000309138"/>
    </source>
</evidence>
<dbReference type="Gene3D" id="3.30.1150.10">
    <property type="match status" value="1"/>
</dbReference>
<dbReference type="NCBIfam" id="TIGR01352">
    <property type="entry name" value="tonB_Cterm"/>
    <property type="match status" value="1"/>
</dbReference>
<sequence length="251" mass="26620">MAYQALRREQRAGSAAAALLVTGALGWALVNGLSVEFQRRVAESLAVFGVAPEPPPPPPVELEPNPVRDDRPEGEAAPPNIRSRPTELVAPPPVLPLPPPPVIVAEKAGPGADATQGSADIVGPGTGAGGVGDGTGSGGAGDGDGAGGEETPPLWLAGRMRFADLPRSLRGQNLDGRVEVRYLVATNGRIERCEIERSSGNPLLDRSTCNIIRDRFRFEPSRDARGRPVPAWVVESHEWVIETFDEEGRRR</sequence>
<dbReference type="AlphaFoldDB" id="A0A4V5PWU3"/>
<dbReference type="InterPro" id="IPR037682">
    <property type="entry name" value="TonB_C"/>
</dbReference>
<dbReference type="InterPro" id="IPR006260">
    <property type="entry name" value="TonB/TolA_C"/>
</dbReference>
<dbReference type="GO" id="GO:0055085">
    <property type="term" value="P:transmembrane transport"/>
    <property type="evidence" value="ECO:0007669"/>
    <property type="project" value="InterPro"/>
</dbReference>
<dbReference type="RefSeq" id="WP_136941302.1">
    <property type="nucleotide sequence ID" value="NZ_SWKR01000001.1"/>
</dbReference>
<feature type="domain" description="TonB C-terminal" evidence="6">
    <location>
        <begin position="150"/>
        <end position="251"/>
    </location>
</feature>
<feature type="region of interest" description="Disordered" evidence="5">
    <location>
        <begin position="49"/>
        <end position="95"/>
    </location>
</feature>
<dbReference type="Proteomes" id="UP000309138">
    <property type="component" value="Unassembled WGS sequence"/>
</dbReference>
<comment type="subcellular location">
    <subcellularLocation>
        <location evidence="1">Membrane</location>
        <topology evidence="1">Single-pass membrane protein</topology>
    </subcellularLocation>
</comment>
<dbReference type="PROSITE" id="PS52015">
    <property type="entry name" value="TONB_CTD"/>
    <property type="match status" value="1"/>
</dbReference>
<keyword evidence="2" id="KW-0812">Transmembrane</keyword>
<feature type="compositionally biased region" description="Gly residues" evidence="5">
    <location>
        <begin position="124"/>
        <end position="148"/>
    </location>
</feature>
<comment type="caution">
    <text evidence="7">The sequence shown here is derived from an EMBL/GenBank/DDBJ whole genome shotgun (WGS) entry which is preliminary data.</text>
</comment>
<organism evidence="7 8">
    <name type="scientific">Sphingomonas baiyangensis</name>
    <dbReference type="NCBI Taxonomy" id="2572576"/>
    <lineage>
        <taxon>Bacteria</taxon>
        <taxon>Pseudomonadati</taxon>
        <taxon>Pseudomonadota</taxon>
        <taxon>Alphaproteobacteria</taxon>
        <taxon>Sphingomonadales</taxon>
        <taxon>Sphingomonadaceae</taxon>
        <taxon>Sphingomonas</taxon>
    </lineage>
</organism>
<dbReference type="SUPFAM" id="SSF74653">
    <property type="entry name" value="TolA/TonB C-terminal domain"/>
    <property type="match status" value="1"/>
</dbReference>
<evidence type="ECO:0000256" key="3">
    <source>
        <dbReference type="ARBA" id="ARBA00022989"/>
    </source>
</evidence>
<keyword evidence="4" id="KW-0472">Membrane</keyword>